<evidence type="ECO:0000313" key="3">
    <source>
        <dbReference type="EMBL" id="TFK55667.1"/>
    </source>
</evidence>
<dbReference type="Pfam" id="PF20236">
    <property type="entry name" value="DUF6593"/>
    <property type="match status" value="1"/>
</dbReference>
<evidence type="ECO:0000256" key="1">
    <source>
        <dbReference type="SAM" id="MobiDB-lite"/>
    </source>
</evidence>
<accession>A0A5C3NFG6</accession>
<evidence type="ECO:0000259" key="2">
    <source>
        <dbReference type="Pfam" id="PF20236"/>
    </source>
</evidence>
<organism evidence="3 4">
    <name type="scientific">Heliocybe sulcata</name>
    <dbReference type="NCBI Taxonomy" id="5364"/>
    <lineage>
        <taxon>Eukaryota</taxon>
        <taxon>Fungi</taxon>
        <taxon>Dikarya</taxon>
        <taxon>Basidiomycota</taxon>
        <taxon>Agaricomycotina</taxon>
        <taxon>Agaricomycetes</taxon>
        <taxon>Gloeophyllales</taxon>
        <taxon>Gloeophyllaceae</taxon>
        <taxon>Heliocybe</taxon>
    </lineage>
</organism>
<dbReference type="EMBL" id="ML213504">
    <property type="protein sequence ID" value="TFK55667.1"/>
    <property type="molecule type" value="Genomic_DNA"/>
</dbReference>
<feature type="domain" description="DUF6593" evidence="2">
    <location>
        <begin position="82"/>
        <end position="189"/>
    </location>
</feature>
<name>A0A5C3NFG6_9AGAM</name>
<proteinExistence type="predicted"/>
<reference evidence="3 4" key="1">
    <citation type="journal article" date="2019" name="Nat. Ecol. Evol.">
        <title>Megaphylogeny resolves global patterns of mushroom evolution.</title>
        <authorList>
            <person name="Varga T."/>
            <person name="Krizsan K."/>
            <person name="Foldi C."/>
            <person name="Dima B."/>
            <person name="Sanchez-Garcia M."/>
            <person name="Sanchez-Ramirez S."/>
            <person name="Szollosi G.J."/>
            <person name="Szarkandi J.G."/>
            <person name="Papp V."/>
            <person name="Albert L."/>
            <person name="Andreopoulos W."/>
            <person name="Angelini C."/>
            <person name="Antonin V."/>
            <person name="Barry K.W."/>
            <person name="Bougher N.L."/>
            <person name="Buchanan P."/>
            <person name="Buyck B."/>
            <person name="Bense V."/>
            <person name="Catcheside P."/>
            <person name="Chovatia M."/>
            <person name="Cooper J."/>
            <person name="Damon W."/>
            <person name="Desjardin D."/>
            <person name="Finy P."/>
            <person name="Geml J."/>
            <person name="Haridas S."/>
            <person name="Hughes K."/>
            <person name="Justo A."/>
            <person name="Karasinski D."/>
            <person name="Kautmanova I."/>
            <person name="Kiss B."/>
            <person name="Kocsube S."/>
            <person name="Kotiranta H."/>
            <person name="LaButti K.M."/>
            <person name="Lechner B.E."/>
            <person name="Liimatainen K."/>
            <person name="Lipzen A."/>
            <person name="Lukacs Z."/>
            <person name="Mihaltcheva S."/>
            <person name="Morgado L.N."/>
            <person name="Niskanen T."/>
            <person name="Noordeloos M.E."/>
            <person name="Ohm R.A."/>
            <person name="Ortiz-Santana B."/>
            <person name="Ovrebo C."/>
            <person name="Racz N."/>
            <person name="Riley R."/>
            <person name="Savchenko A."/>
            <person name="Shiryaev A."/>
            <person name="Soop K."/>
            <person name="Spirin V."/>
            <person name="Szebenyi C."/>
            <person name="Tomsovsky M."/>
            <person name="Tulloss R.E."/>
            <person name="Uehling J."/>
            <person name="Grigoriev I.V."/>
            <person name="Vagvolgyi C."/>
            <person name="Papp T."/>
            <person name="Martin F.M."/>
            <person name="Miettinen O."/>
            <person name="Hibbett D.S."/>
            <person name="Nagy L.G."/>
        </authorList>
    </citation>
    <scope>NUCLEOTIDE SEQUENCE [LARGE SCALE GENOMIC DNA]</scope>
    <source>
        <strain evidence="3 4">OMC1185</strain>
    </source>
</reference>
<dbReference type="Proteomes" id="UP000305948">
    <property type="component" value="Unassembled WGS sequence"/>
</dbReference>
<gene>
    <name evidence="3" type="ORF">OE88DRAFT_646312</name>
</gene>
<evidence type="ECO:0000313" key="4">
    <source>
        <dbReference type="Proteomes" id="UP000305948"/>
    </source>
</evidence>
<sequence length="220" mass="24128">MQSPDFTHLNPLAAGGWKLGKHGDGRSRTPHGRIGRSGAPHPTYGALPVPSHSATHSVSTSSSGTVTFRFVPTPNNPMRLVNCYITGPNNAAVYSVTSNDPHVTKIRDGTGDVAVIEWRSPSTMISFRGGKKIRKDDFLKITAGKPSVQCMWWKTTPYFWTADDTYFYLYAENITSLPLAIVRVSDPLFEIEAAPEALQRGVLEPALVALIMIQWSRGVM</sequence>
<feature type="region of interest" description="Disordered" evidence="1">
    <location>
        <begin position="1"/>
        <end position="44"/>
    </location>
</feature>
<dbReference type="AlphaFoldDB" id="A0A5C3NFG6"/>
<protein>
    <recommendedName>
        <fullName evidence="2">DUF6593 domain-containing protein</fullName>
    </recommendedName>
</protein>
<dbReference type="OrthoDB" id="3191568at2759"/>
<dbReference type="InterPro" id="IPR046528">
    <property type="entry name" value="DUF6593"/>
</dbReference>
<keyword evidence="4" id="KW-1185">Reference proteome</keyword>